<dbReference type="Proteomes" id="UP000029040">
    <property type="component" value="Unassembled WGS sequence"/>
</dbReference>
<keyword evidence="2" id="KW-0808">Transferase</keyword>
<dbReference type="Gene3D" id="6.10.250.2870">
    <property type="match status" value="1"/>
</dbReference>
<dbReference type="AlphaFoldDB" id="A0A087CU79"/>
<dbReference type="EMBL" id="JGZM01000005">
    <property type="protein sequence ID" value="KFI86829.1"/>
    <property type="molecule type" value="Genomic_DNA"/>
</dbReference>
<organism evidence="2 3">
    <name type="scientific">Bifidobacterium pullorum subsp. saeculare DSM 6531 = LMG 14934</name>
    <dbReference type="NCBI Taxonomy" id="1437611"/>
    <lineage>
        <taxon>Bacteria</taxon>
        <taxon>Bacillati</taxon>
        <taxon>Actinomycetota</taxon>
        <taxon>Actinomycetes</taxon>
        <taxon>Bifidobacteriales</taxon>
        <taxon>Bifidobacteriaceae</taxon>
        <taxon>Bifidobacterium</taxon>
    </lineage>
</organism>
<keyword evidence="1" id="KW-0812">Transmembrane</keyword>
<name>A0A087CU79_9BIFI</name>
<feature type="transmembrane region" description="Helical" evidence="1">
    <location>
        <begin position="103"/>
        <end position="122"/>
    </location>
</feature>
<protein>
    <submittedName>
        <fullName evidence="2">Signal transduction histidine kinase</fullName>
    </submittedName>
</protein>
<comment type="caution">
    <text evidence="2">The sequence shown here is derived from an EMBL/GenBank/DDBJ whole genome shotgun (WGS) entry which is preliminary data.</text>
</comment>
<reference evidence="2 3" key="1">
    <citation type="submission" date="2014-03" db="EMBL/GenBank/DDBJ databases">
        <title>Genomics of Bifidobacteria.</title>
        <authorList>
            <person name="Ventura M."/>
            <person name="Milani C."/>
            <person name="Lugli G.A."/>
        </authorList>
    </citation>
    <scope>NUCLEOTIDE SEQUENCE [LARGE SCALE GENOMIC DNA]</scope>
    <source>
        <strain evidence="2 3">LMG 14934</strain>
    </source>
</reference>
<gene>
    <name evidence="2" type="ORF">BSAE_1093</name>
</gene>
<evidence type="ECO:0000256" key="1">
    <source>
        <dbReference type="SAM" id="Phobius"/>
    </source>
</evidence>
<evidence type="ECO:0000313" key="2">
    <source>
        <dbReference type="EMBL" id="KFI86829.1"/>
    </source>
</evidence>
<keyword evidence="1" id="KW-0472">Membrane</keyword>
<feature type="transmembrane region" description="Helical" evidence="1">
    <location>
        <begin position="134"/>
        <end position="151"/>
    </location>
</feature>
<evidence type="ECO:0000313" key="3">
    <source>
        <dbReference type="Proteomes" id="UP000029040"/>
    </source>
</evidence>
<keyword evidence="1" id="KW-1133">Transmembrane helix</keyword>
<keyword evidence="2" id="KW-0418">Kinase</keyword>
<sequence>MTKTFHRRNPISPDHAIRVLPPLMALVIPVVQTLASPPSHIVAATLTMIQCAVILNVIDHPLFCLSILTAIDATTSLHTGGNVPSAFLPALLALGYICYRYDLLVGALSTAIICLVESMGRFWHITAVPGDRDLVYTLLVVMMIACCGRMFRQQERQLRDMQEQRLSEWRIRSQRHDERLANALHDAVTGDLSLIARTAQRHIEIQPNGVIESWTSVNQWAMHALDEIHHLINHLDRQSCPRVVRIPGCSISDMQLALQYESEQLAELGLTGHANVRMLERARAVNPQDMTFITDLSKEILVNIARHATANSKYELSVLITDAAAEITEINVTDERSEMLFKGGHGLAHYGRLVKQRGGTFTYSVHDNLWTLYVYYPL</sequence>
<proteinExistence type="predicted"/>
<dbReference type="RefSeq" id="WP_152595102.1">
    <property type="nucleotide sequence ID" value="NZ_JDTM01000012.1"/>
</dbReference>
<dbReference type="GO" id="GO:0016301">
    <property type="term" value="F:kinase activity"/>
    <property type="evidence" value="ECO:0007669"/>
    <property type="project" value="UniProtKB-KW"/>
</dbReference>
<accession>A0A087CU79</accession>